<accession>A0ACA9Y5U5</accession>
<keyword evidence="1" id="KW-0378">Hydrolase</keyword>
<dbReference type="Proteomes" id="UP001152531">
    <property type="component" value="Unassembled WGS sequence"/>
</dbReference>
<proteinExistence type="predicted"/>
<protein>
    <submittedName>
        <fullName evidence="1">Mitochondrial inner membrane i-AAA protease supercomplex subunit Mgr3p</fullName>
    </submittedName>
</protein>
<gene>
    <name evidence="1" type="ORF">CLIB1444_03S10836</name>
</gene>
<comment type="caution">
    <text evidence="1">The sequence shown here is derived from an EMBL/GenBank/DDBJ whole genome shotgun (WGS) entry which is preliminary data.</text>
</comment>
<sequence length="430" mass="49848">MLRSNLRTFKPRFNGLKRFPLRTYSNYNYNYNYSQPYTRSNWKKWLVGTGIVSLVGYGVYYIYWPKHTFPSPVATLLRKGLWAESDKGENDYQLALKYYIEALEKCNELNMNPLVDEYTGIQLKIGEMFERLNMIDKALLIYNEIGSLYLKTLHDKSLKLNNDYRNHLIQKSLRIGVKLSELSKDDLNLSKAILIAHSSAATVEINNFINSASPMSKVDLVFLDEYINAINLLIAINIQLGDFSFAMDKTLKLYKLMKISHIEPKKFLLNICNLGGLSYLQSEIFELKLINLLKNHNLNPDIKNVDTSLLENDKETFDENLKFFNVYINYATEVYEFVLSRANELVKPQATANNASPLNEEEINDINEIIALSTYSLGVINLHLKNFDKAERLLRESRVKSKSCNYVDLINEIENELSKLFKERDLTMDK</sequence>
<keyword evidence="2" id="KW-1185">Reference proteome</keyword>
<evidence type="ECO:0000313" key="2">
    <source>
        <dbReference type="Proteomes" id="UP001152531"/>
    </source>
</evidence>
<evidence type="ECO:0000313" key="1">
    <source>
        <dbReference type="EMBL" id="CAH6720390.1"/>
    </source>
</evidence>
<name>A0ACA9Y5U5_9ASCO</name>
<reference evidence="1" key="1">
    <citation type="submission" date="2022-06" db="EMBL/GenBank/DDBJ databases">
        <authorList>
            <person name="Legras J.-L."/>
            <person name="Devillers H."/>
            <person name="Grondin C."/>
        </authorList>
    </citation>
    <scope>NUCLEOTIDE SEQUENCE</scope>
    <source>
        <strain evidence="1">CLIB 1444</strain>
    </source>
</reference>
<dbReference type="EMBL" id="CALSDN010000003">
    <property type="protein sequence ID" value="CAH6720390.1"/>
    <property type="molecule type" value="Genomic_DNA"/>
</dbReference>
<keyword evidence="1" id="KW-0645">Protease</keyword>
<organism evidence="1 2">
    <name type="scientific">[Candida] jaroonii</name>
    <dbReference type="NCBI Taxonomy" id="467808"/>
    <lineage>
        <taxon>Eukaryota</taxon>
        <taxon>Fungi</taxon>
        <taxon>Dikarya</taxon>
        <taxon>Ascomycota</taxon>
        <taxon>Saccharomycotina</taxon>
        <taxon>Pichiomycetes</taxon>
        <taxon>Debaryomycetaceae</taxon>
        <taxon>Yamadazyma</taxon>
    </lineage>
</organism>